<dbReference type="AlphaFoldDB" id="A0A1F7IQX6"/>
<dbReference type="PANTHER" id="PTHR33908">
    <property type="entry name" value="MANNOSYLTRANSFERASE YKCB-RELATED"/>
    <property type="match status" value="1"/>
</dbReference>
<evidence type="ECO:0000256" key="5">
    <source>
        <dbReference type="ARBA" id="ARBA00022692"/>
    </source>
</evidence>
<feature type="transmembrane region" description="Helical" evidence="8">
    <location>
        <begin position="125"/>
        <end position="148"/>
    </location>
</feature>
<keyword evidence="3" id="KW-0328">Glycosyltransferase</keyword>
<dbReference type="GO" id="GO:0016763">
    <property type="term" value="F:pentosyltransferase activity"/>
    <property type="evidence" value="ECO:0007669"/>
    <property type="project" value="TreeGrafter"/>
</dbReference>
<name>A0A1F7IQX6_9BACT</name>
<dbReference type="PANTHER" id="PTHR33908:SF11">
    <property type="entry name" value="MEMBRANE PROTEIN"/>
    <property type="match status" value="1"/>
</dbReference>
<feature type="domain" description="Glycosyltransferase RgtA/B/C/D-like" evidence="9">
    <location>
        <begin position="53"/>
        <end position="142"/>
    </location>
</feature>
<keyword evidence="7 8" id="KW-0472">Membrane</keyword>
<evidence type="ECO:0000256" key="4">
    <source>
        <dbReference type="ARBA" id="ARBA00022679"/>
    </source>
</evidence>
<proteinExistence type="predicted"/>
<feature type="transmembrane region" description="Helical" evidence="8">
    <location>
        <begin position="169"/>
        <end position="198"/>
    </location>
</feature>
<evidence type="ECO:0000256" key="2">
    <source>
        <dbReference type="ARBA" id="ARBA00022475"/>
    </source>
</evidence>
<dbReference type="InterPro" id="IPR050297">
    <property type="entry name" value="LipidA_mod_glycosyltrf_83"/>
</dbReference>
<keyword evidence="6 8" id="KW-1133">Transmembrane helix</keyword>
<keyword evidence="4" id="KW-0808">Transferase</keyword>
<dbReference type="EMBL" id="MGAI01000002">
    <property type="protein sequence ID" value="OGK45712.1"/>
    <property type="molecule type" value="Genomic_DNA"/>
</dbReference>
<dbReference type="GO" id="GO:0005886">
    <property type="term" value="C:plasma membrane"/>
    <property type="evidence" value="ECO:0007669"/>
    <property type="project" value="UniProtKB-SubCell"/>
</dbReference>
<keyword evidence="2" id="KW-1003">Cell membrane</keyword>
<keyword evidence="5 8" id="KW-0812">Transmembrane</keyword>
<dbReference type="Pfam" id="PF13231">
    <property type="entry name" value="PMT_2"/>
    <property type="match status" value="1"/>
</dbReference>
<dbReference type="Proteomes" id="UP000178040">
    <property type="component" value="Unassembled WGS sequence"/>
</dbReference>
<evidence type="ECO:0000256" key="1">
    <source>
        <dbReference type="ARBA" id="ARBA00004651"/>
    </source>
</evidence>
<evidence type="ECO:0000256" key="3">
    <source>
        <dbReference type="ARBA" id="ARBA00022676"/>
    </source>
</evidence>
<protein>
    <recommendedName>
        <fullName evidence="9">Glycosyltransferase RgtA/B/C/D-like domain-containing protein</fullName>
    </recommendedName>
</protein>
<feature type="transmembrane region" description="Helical" evidence="8">
    <location>
        <begin position="67"/>
        <end position="90"/>
    </location>
</feature>
<sequence>MDKKLLLIFILALLVRLISIDQSLWLDEATTARVVKEYGFTQIVNEFSVRDFHPPLYYLFMKLWTNIFGYSEIVLRFPSVIFSLLTGYVIYKIAKLLNGYIIGIWASIFFLINPLIIYYSQEARMYMMVTFFLTVALYFLMIISHVGLASASVLKTRSRNPFGMTKSIVMFNIFSILAFVTFYGSIFLIIPVLIYILYKKKYSIFFTSCFLLLAVFFLLTPLLYQQFINARAQLRLVPNWTQVLGSTNLKNFLLIPLKFSLGRISFYPKWLYWVVSGLWTSFVFFFILKGGLKNKFLLFLVIGSLGLGILFSFFTPLLQYFRFLYLIPLICILMPLGLANLHLKGVNWIIVGGFIIWSLFYLLNPNFQREDWKSLALYLNKDRVYMIYSSSDPVSYYRKDLKIIDLKTVEDKNIIDPEIIIIPYTTNIHGIDYQKILKQKKYKLIKKEVVRGASVETWKFFK</sequence>
<evidence type="ECO:0000256" key="7">
    <source>
        <dbReference type="ARBA" id="ARBA00023136"/>
    </source>
</evidence>
<feature type="transmembrane region" description="Helical" evidence="8">
    <location>
        <begin position="345"/>
        <end position="363"/>
    </location>
</feature>
<feature type="transmembrane region" description="Helical" evidence="8">
    <location>
        <begin position="321"/>
        <end position="339"/>
    </location>
</feature>
<reference evidence="10 11" key="1">
    <citation type="journal article" date="2016" name="Nat. Commun.">
        <title>Thousands of microbial genomes shed light on interconnected biogeochemical processes in an aquifer system.</title>
        <authorList>
            <person name="Anantharaman K."/>
            <person name="Brown C.T."/>
            <person name="Hug L.A."/>
            <person name="Sharon I."/>
            <person name="Castelle C.J."/>
            <person name="Probst A.J."/>
            <person name="Thomas B.C."/>
            <person name="Singh A."/>
            <person name="Wilkins M.J."/>
            <person name="Karaoz U."/>
            <person name="Brodie E.L."/>
            <person name="Williams K.H."/>
            <person name="Hubbard S.S."/>
            <person name="Banfield J.F."/>
        </authorList>
    </citation>
    <scope>NUCLEOTIDE SEQUENCE [LARGE SCALE GENOMIC DNA]</scope>
</reference>
<gene>
    <name evidence="10" type="ORF">A3B40_05540</name>
</gene>
<dbReference type="GO" id="GO:0009103">
    <property type="term" value="P:lipopolysaccharide biosynthetic process"/>
    <property type="evidence" value="ECO:0007669"/>
    <property type="project" value="UniProtKB-ARBA"/>
</dbReference>
<comment type="caution">
    <text evidence="10">The sequence shown here is derived from an EMBL/GenBank/DDBJ whole genome shotgun (WGS) entry which is preliminary data.</text>
</comment>
<feature type="transmembrane region" description="Helical" evidence="8">
    <location>
        <begin position="296"/>
        <end position="314"/>
    </location>
</feature>
<feature type="transmembrane region" description="Helical" evidence="8">
    <location>
        <begin position="204"/>
        <end position="224"/>
    </location>
</feature>
<accession>A0A1F7IQX6</accession>
<evidence type="ECO:0000313" key="10">
    <source>
        <dbReference type="EMBL" id="OGK45712.1"/>
    </source>
</evidence>
<feature type="transmembrane region" description="Helical" evidence="8">
    <location>
        <begin position="97"/>
        <end position="119"/>
    </location>
</feature>
<evidence type="ECO:0000256" key="6">
    <source>
        <dbReference type="ARBA" id="ARBA00022989"/>
    </source>
</evidence>
<evidence type="ECO:0000313" key="11">
    <source>
        <dbReference type="Proteomes" id="UP000178040"/>
    </source>
</evidence>
<comment type="subcellular location">
    <subcellularLocation>
        <location evidence="1">Cell membrane</location>
        <topology evidence="1">Multi-pass membrane protein</topology>
    </subcellularLocation>
</comment>
<organism evidence="10 11">
    <name type="scientific">Candidatus Roizmanbacteria bacterium RIFCSPLOWO2_01_FULL_37_16</name>
    <dbReference type="NCBI Taxonomy" id="1802058"/>
    <lineage>
        <taxon>Bacteria</taxon>
        <taxon>Candidatus Roizmaniibacteriota</taxon>
    </lineage>
</organism>
<evidence type="ECO:0000259" key="9">
    <source>
        <dbReference type="Pfam" id="PF13231"/>
    </source>
</evidence>
<feature type="transmembrane region" description="Helical" evidence="8">
    <location>
        <begin position="270"/>
        <end position="290"/>
    </location>
</feature>
<evidence type="ECO:0000256" key="8">
    <source>
        <dbReference type="SAM" id="Phobius"/>
    </source>
</evidence>
<dbReference type="InterPro" id="IPR038731">
    <property type="entry name" value="RgtA/B/C-like"/>
</dbReference>